<comment type="caution">
    <text evidence="2">The sequence shown here is derived from an EMBL/GenBank/DDBJ whole genome shotgun (WGS) entry which is preliminary data.</text>
</comment>
<sequence length="94" mass="10121">MEGPRGGLSTGWRRGVSGHNTTGGLLAGQVTGIPKLSKPSAAFLHNIKFICPRSPRVGRRGGSARPPPHRIYGPDWSCTTTRTICPPHQHSTRK</sequence>
<protein>
    <submittedName>
        <fullName evidence="2">Uncharacterized protein</fullName>
    </submittedName>
</protein>
<gene>
    <name evidence="2" type="ORF">E2C01_064466</name>
</gene>
<evidence type="ECO:0000313" key="2">
    <source>
        <dbReference type="EMBL" id="MPC70224.1"/>
    </source>
</evidence>
<dbReference type="Proteomes" id="UP000324222">
    <property type="component" value="Unassembled WGS sequence"/>
</dbReference>
<name>A0A5B7HNU6_PORTR</name>
<reference evidence="2 3" key="1">
    <citation type="submission" date="2019-05" db="EMBL/GenBank/DDBJ databases">
        <title>Another draft genome of Portunus trituberculatus and its Hox gene families provides insights of decapod evolution.</title>
        <authorList>
            <person name="Jeong J.-H."/>
            <person name="Song I."/>
            <person name="Kim S."/>
            <person name="Choi T."/>
            <person name="Kim D."/>
            <person name="Ryu S."/>
            <person name="Kim W."/>
        </authorList>
    </citation>
    <scope>NUCLEOTIDE SEQUENCE [LARGE SCALE GENOMIC DNA]</scope>
    <source>
        <tissue evidence="2">Muscle</tissue>
    </source>
</reference>
<evidence type="ECO:0000256" key="1">
    <source>
        <dbReference type="SAM" id="MobiDB-lite"/>
    </source>
</evidence>
<dbReference type="AlphaFoldDB" id="A0A5B7HNU6"/>
<evidence type="ECO:0000313" key="3">
    <source>
        <dbReference type="Proteomes" id="UP000324222"/>
    </source>
</evidence>
<feature type="region of interest" description="Disordered" evidence="1">
    <location>
        <begin position="54"/>
        <end position="75"/>
    </location>
</feature>
<dbReference type="EMBL" id="VSRR010030781">
    <property type="protein sequence ID" value="MPC70224.1"/>
    <property type="molecule type" value="Genomic_DNA"/>
</dbReference>
<accession>A0A5B7HNU6</accession>
<proteinExistence type="predicted"/>
<keyword evidence="3" id="KW-1185">Reference proteome</keyword>
<feature type="region of interest" description="Disordered" evidence="1">
    <location>
        <begin position="1"/>
        <end position="20"/>
    </location>
</feature>
<organism evidence="2 3">
    <name type="scientific">Portunus trituberculatus</name>
    <name type="common">Swimming crab</name>
    <name type="synonym">Neptunus trituberculatus</name>
    <dbReference type="NCBI Taxonomy" id="210409"/>
    <lineage>
        <taxon>Eukaryota</taxon>
        <taxon>Metazoa</taxon>
        <taxon>Ecdysozoa</taxon>
        <taxon>Arthropoda</taxon>
        <taxon>Crustacea</taxon>
        <taxon>Multicrustacea</taxon>
        <taxon>Malacostraca</taxon>
        <taxon>Eumalacostraca</taxon>
        <taxon>Eucarida</taxon>
        <taxon>Decapoda</taxon>
        <taxon>Pleocyemata</taxon>
        <taxon>Brachyura</taxon>
        <taxon>Eubrachyura</taxon>
        <taxon>Portunoidea</taxon>
        <taxon>Portunidae</taxon>
        <taxon>Portuninae</taxon>
        <taxon>Portunus</taxon>
    </lineage>
</organism>